<sequence length="371" mass="38156">MSGRHGDASWYWPLSEAMRDLKAGVGNPVLWACVLMAILLMCGGADALGVRQITDTAWTYRESGGDILTISSPGGIRGRDCAALSSIDGVEGAMAMRGADAVTPIALPDAPYPAYEVTGGARNLVDITGDDGFVIADKVAQQLGLAAGDDLVTEDGVRHRVTGTFAWPSDGRLPQYASTVLLAVPATDLDTMFDACWVRAWPMTTQVRDALNSVVSKADASVPGLGDMPTPAKLNPLLAGVAPGAADYKARFTRFAVIPAMLLAAVTGAASVLQRRVEIAMLRQFGASGPQVAEKMLAVALGWSIPAALASLGALCLMLAPGAGSLPDALALVCDVGLRVVAGGLAGLYLGVIAASCSVSPSALPSLVRIR</sequence>
<feature type="transmembrane region" description="Helical" evidence="1">
    <location>
        <begin position="255"/>
        <end position="275"/>
    </location>
</feature>
<evidence type="ECO:0000313" key="5">
    <source>
        <dbReference type="Proteomes" id="UP000374630"/>
    </source>
</evidence>
<dbReference type="RefSeq" id="WP_150354050.1">
    <property type="nucleotide sequence ID" value="NZ_RZNZ01000002.1"/>
</dbReference>
<evidence type="ECO:0000313" key="2">
    <source>
        <dbReference type="EMBL" id="KAA8821947.1"/>
    </source>
</evidence>
<dbReference type="EMBL" id="RZOA01000010">
    <property type="protein sequence ID" value="KAA8823262.1"/>
    <property type="molecule type" value="Genomic_DNA"/>
</dbReference>
<name>A0A5J5DYH7_9BIFI</name>
<comment type="caution">
    <text evidence="3">The sequence shown here is derived from an EMBL/GenBank/DDBJ whole genome shotgun (WGS) entry which is preliminary data.</text>
</comment>
<evidence type="ECO:0000313" key="4">
    <source>
        <dbReference type="Proteomes" id="UP000345527"/>
    </source>
</evidence>
<dbReference type="Proteomes" id="UP000345527">
    <property type="component" value="Unassembled WGS sequence"/>
</dbReference>
<keyword evidence="1" id="KW-0812">Transmembrane</keyword>
<evidence type="ECO:0008006" key="6">
    <source>
        <dbReference type="Google" id="ProtNLM"/>
    </source>
</evidence>
<evidence type="ECO:0000256" key="1">
    <source>
        <dbReference type="SAM" id="Phobius"/>
    </source>
</evidence>
<dbReference type="EMBL" id="RZNZ01000002">
    <property type="protein sequence ID" value="KAA8821947.1"/>
    <property type="molecule type" value="Genomic_DNA"/>
</dbReference>
<dbReference type="OrthoDB" id="3716589at2"/>
<keyword evidence="5" id="KW-1185">Reference proteome</keyword>
<dbReference type="Proteomes" id="UP000374630">
    <property type="component" value="Unassembled WGS sequence"/>
</dbReference>
<feature type="transmembrane region" description="Helical" evidence="1">
    <location>
        <begin position="296"/>
        <end position="320"/>
    </location>
</feature>
<organism evidence="3 4">
    <name type="scientific">Bifidobacterium vespertilionis</name>
    <dbReference type="NCBI Taxonomy" id="2562524"/>
    <lineage>
        <taxon>Bacteria</taxon>
        <taxon>Bacillati</taxon>
        <taxon>Actinomycetota</taxon>
        <taxon>Actinomycetes</taxon>
        <taxon>Bifidobacteriales</taxon>
        <taxon>Bifidobacteriaceae</taxon>
        <taxon>Bifidobacterium</taxon>
    </lineage>
</organism>
<accession>A0A5J5DYH7</accession>
<feature type="transmembrane region" description="Helical" evidence="1">
    <location>
        <begin position="340"/>
        <end position="364"/>
    </location>
</feature>
<reference evidence="4 5" key="1">
    <citation type="journal article" date="2019" name="Syst. Appl. Microbiol.">
        <title>Characterization of Bifidobacterium species in feaces of the Egyptian fruit bat: Description of B. vespertilionis sp. nov. and B. rousetti sp. nov.</title>
        <authorList>
            <person name="Modesto M."/>
            <person name="Satti M."/>
            <person name="Watanabe K."/>
            <person name="Puglisi E."/>
            <person name="Morelli L."/>
            <person name="Huang C.-H."/>
            <person name="Liou J.-S."/>
            <person name="Miyashita M."/>
            <person name="Tamura T."/>
            <person name="Saito S."/>
            <person name="Mori K."/>
            <person name="Huang L."/>
            <person name="Sciavilla P."/>
            <person name="Sandri C."/>
            <person name="Spiezio C."/>
            <person name="Vitali F."/>
            <person name="Cavalieri D."/>
            <person name="Perpetuini G."/>
            <person name="Tofalo R."/>
            <person name="Bonetti A."/>
            <person name="Arita M."/>
            <person name="Mattarelli P."/>
        </authorList>
    </citation>
    <scope>NUCLEOTIDE SEQUENCE [LARGE SCALE GENOMIC DNA]</scope>
    <source>
        <strain evidence="2 5">RST16</strain>
        <strain evidence="3 4">RST8</strain>
    </source>
</reference>
<keyword evidence="1" id="KW-1133">Transmembrane helix</keyword>
<proteinExistence type="predicted"/>
<gene>
    <name evidence="3" type="ORF">EM848_06105</name>
    <name evidence="2" type="ORF">EMO90_01685</name>
</gene>
<keyword evidence="1" id="KW-0472">Membrane</keyword>
<evidence type="ECO:0000313" key="3">
    <source>
        <dbReference type="EMBL" id="KAA8823262.1"/>
    </source>
</evidence>
<dbReference type="AlphaFoldDB" id="A0A5J5DYH7"/>
<protein>
    <recommendedName>
        <fullName evidence="6">ABC transporter permease</fullName>
    </recommendedName>
</protein>